<reference evidence="1" key="1">
    <citation type="submission" date="2021-01" db="EMBL/GenBank/DDBJ databases">
        <authorList>
            <consortium name="Genoscope - CEA"/>
            <person name="William W."/>
        </authorList>
    </citation>
    <scope>NUCLEOTIDE SEQUENCE</scope>
</reference>
<proteinExistence type="predicted"/>
<gene>
    <name evidence="1" type="ORF">PPRIM_AZ9-3.1.T1070023</name>
</gene>
<evidence type="ECO:0000313" key="1">
    <source>
        <dbReference type="EMBL" id="CAD8098402.1"/>
    </source>
</evidence>
<name>A0A8S1P5W1_PARPR</name>
<dbReference type="EMBL" id="CAJJDM010000110">
    <property type="protein sequence ID" value="CAD8098402.1"/>
    <property type="molecule type" value="Genomic_DNA"/>
</dbReference>
<protein>
    <submittedName>
        <fullName evidence="1">Uncharacterized protein</fullName>
    </submittedName>
</protein>
<accession>A0A8S1P5W1</accession>
<comment type="caution">
    <text evidence="1">The sequence shown here is derived from an EMBL/GenBank/DDBJ whole genome shotgun (WGS) entry which is preliminary data.</text>
</comment>
<sequence>MKHQIYLLMDHFGKEKYFIKQDYVKYFHLCLPLHS</sequence>
<evidence type="ECO:0000313" key="2">
    <source>
        <dbReference type="Proteomes" id="UP000688137"/>
    </source>
</evidence>
<keyword evidence="2" id="KW-1185">Reference proteome</keyword>
<dbReference type="Proteomes" id="UP000688137">
    <property type="component" value="Unassembled WGS sequence"/>
</dbReference>
<dbReference type="AlphaFoldDB" id="A0A8S1P5W1"/>
<organism evidence="1 2">
    <name type="scientific">Paramecium primaurelia</name>
    <dbReference type="NCBI Taxonomy" id="5886"/>
    <lineage>
        <taxon>Eukaryota</taxon>
        <taxon>Sar</taxon>
        <taxon>Alveolata</taxon>
        <taxon>Ciliophora</taxon>
        <taxon>Intramacronucleata</taxon>
        <taxon>Oligohymenophorea</taxon>
        <taxon>Peniculida</taxon>
        <taxon>Parameciidae</taxon>
        <taxon>Paramecium</taxon>
    </lineage>
</organism>